<dbReference type="InParanoid" id="A0A2H3DUI7"/>
<dbReference type="EMBL" id="KZ293654">
    <property type="protein sequence ID" value="PBK94478.1"/>
    <property type="molecule type" value="Genomic_DNA"/>
</dbReference>
<dbReference type="AlphaFoldDB" id="A0A2H3DUI7"/>
<evidence type="ECO:0000313" key="2">
    <source>
        <dbReference type="Proteomes" id="UP000217790"/>
    </source>
</evidence>
<evidence type="ECO:0000313" key="1">
    <source>
        <dbReference type="EMBL" id="PBK94478.1"/>
    </source>
</evidence>
<gene>
    <name evidence="1" type="ORF">ARMGADRAFT_1079153</name>
</gene>
<sequence>MFLVSTTAGEVPSVPFINELDSIHRTLSHSDENRMKNAIEIDTFGSKPLFWTYPSASKTKLEAAKVTPAESGMIYMSNLTLEIEPVILSIGLDSALMSWRVYVTTRDFLLISSSSCARAYNLVGRFLRAVRSRKHATGVKVVLLDLDDCDMDDADEDNGTMNTGAAYNRTDMTSAKSSMSSILQCLSYWDRRHEWSGVSQLSASMSANDTDPSAEETTAVPHDGALLSVSYGEQGISKGNHMNGVLSGRKEI</sequence>
<accession>A0A2H3DUI7</accession>
<proteinExistence type="predicted"/>
<dbReference type="Proteomes" id="UP000217790">
    <property type="component" value="Unassembled WGS sequence"/>
</dbReference>
<keyword evidence="2" id="KW-1185">Reference proteome</keyword>
<dbReference type="OrthoDB" id="10521493at2759"/>
<protein>
    <submittedName>
        <fullName evidence="1">Uncharacterized protein</fullName>
    </submittedName>
</protein>
<reference evidence="2" key="1">
    <citation type="journal article" date="2017" name="Nat. Ecol. Evol.">
        <title>Genome expansion and lineage-specific genetic innovations in the forest pathogenic fungi Armillaria.</title>
        <authorList>
            <person name="Sipos G."/>
            <person name="Prasanna A.N."/>
            <person name="Walter M.C."/>
            <person name="O'Connor E."/>
            <person name="Balint B."/>
            <person name="Krizsan K."/>
            <person name="Kiss B."/>
            <person name="Hess J."/>
            <person name="Varga T."/>
            <person name="Slot J."/>
            <person name="Riley R."/>
            <person name="Boka B."/>
            <person name="Rigling D."/>
            <person name="Barry K."/>
            <person name="Lee J."/>
            <person name="Mihaltcheva S."/>
            <person name="LaButti K."/>
            <person name="Lipzen A."/>
            <person name="Waldron R."/>
            <person name="Moloney N.M."/>
            <person name="Sperisen C."/>
            <person name="Kredics L."/>
            <person name="Vagvoelgyi C."/>
            <person name="Patrignani A."/>
            <person name="Fitzpatrick D."/>
            <person name="Nagy I."/>
            <person name="Doyle S."/>
            <person name="Anderson J.B."/>
            <person name="Grigoriev I.V."/>
            <person name="Gueldener U."/>
            <person name="Muensterkoetter M."/>
            <person name="Nagy L.G."/>
        </authorList>
    </citation>
    <scope>NUCLEOTIDE SEQUENCE [LARGE SCALE GENOMIC DNA]</scope>
    <source>
        <strain evidence="2">Ar21-2</strain>
    </source>
</reference>
<name>A0A2H3DUI7_ARMGA</name>
<organism evidence="1 2">
    <name type="scientific">Armillaria gallica</name>
    <name type="common">Bulbous honey fungus</name>
    <name type="synonym">Armillaria bulbosa</name>
    <dbReference type="NCBI Taxonomy" id="47427"/>
    <lineage>
        <taxon>Eukaryota</taxon>
        <taxon>Fungi</taxon>
        <taxon>Dikarya</taxon>
        <taxon>Basidiomycota</taxon>
        <taxon>Agaricomycotina</taxon>
        <taxon>Agaricomycetes</taxon>
        <taxon>Agaricomycetidae</taxon>
        <taxon>Agaricales</taxon>
        <taxon>Marasmiineae</taxon>
        <taxon>Physalacriaceae</taxon>
        <taxon>Armillaria</taxon>
    </lineage>
</organism>